<evidence type="ECO:0000256" key="16">
    <source>
        <dbReference type="ARBA" id="ARBA00024494"/>
    </source>
</evidence>
<feature type="domain" description="RdRp catalytic" evidence="22">
    <location>
        <begin position="571"/>
        <end position="745"/>
    </location>
</feature>
<evidence type="ECO:0000259" key="22">
    <source>
        <dbReference type="PROSITE" id="PS50526"/>
    </source>
</evidence>
<dbReference type="InterPro" id="IPR025786">
    <property type="entry name" value="Mononega_L_MeTrfase"/>
</dbReference>
<comment type="catalytic activity">
    <reaction evidence="21">
        <text>RNA(n) + a ribonucleoside 5'-triphosphate = RNA(n+1) + diphosphate</text>
        <dbReference type="Rhea" id="RHEA:21248"/>
        <dbReference type="Rhea" id="RHEA-COMP:14527"/>
        <dbReference type="Rhea" id="RHEA-COMP:17342"/>
        <dbReference type="ChEBI" id="CHEBI:33019"/>
        <dbReference type="ChEBI" id="CHEBI:61557"/>
        <dbReference type="ChEBI" id="CHEBI:140395"/>
        <dbReference type="EC" id="2.7.7.48"/>
    </reaction>
</comment>
<comment type="function">
    <text evidence="1 21">RNA-directed RNA polymerase that catalyzes the replication of viral genomic RNA. The template is composed of the viral RNA tightly encapsidated by the nucleoprotein (N). The replicase mode is dependent on intracellular N protein concentration. In this mode, the polymerase replicates the whole viral genome without recognizing transcriptional signals, and the replicated genome is not caped or polyadenylated.</text>
</comment>
<evidence type="ECO:0000256" key="17">
    <source>
        <dbReference type="ARBA" id="ARBA00024499"/>
    </source>
</evidence>
<comment type="catalytic activity">
    <reaction evidence="17 21">
        <text>a 5'-end (5'-triphosphoguanosine)-(2'-O-methyladenylyl)-adenylyl-cytidylyl-adenosine in mRNA + S-adenosyl-L-methionine = a 5'-end (N(7)-methyl 5'-triphosphoguanosine)-(2'-O-methyladenylyl)-adenylyl-cytidylyl-adenosine in mRNA + S-adenosyl-L-homocysteine</text>
        <dbReference type="Rhea" id="RHEA:65440"/>
        <dbReference type="Rhea" id="RHEA-COMP:16798"/>
        <dbReference type="Rhea" id="RHEA-COMP:16801"/>
        <dbReference type="ChEBI" id="CHEBI:57856"/>
        <dbReference type="ChEBI" id="CHEBI:59789"/>
        <dbReference type="ChEBI" id="CHEBI:156482"/>
        <dbReference type="ChEBI" id="CHEBI:156483"/>
    </reaction>
</comment>
<keyword evidence="8 21" id="KW-0548">Nucleotidyltransferase</keyword>
<keyword evidence="25" id="KW-1185">Reference proteome</keyword>
<feature type="domain" description="Mononegavirus-type SAM-dependent 2'-O-MTase" evidence="23">
    <location>
        <begin position="1575"/>
        <end position="1773"/>
    </location>
</feature>
<evidence type="ECO:0000256" key="11">
    <source>
        <dbReference type="ARBA" id="ARBA00022840"/>
    </source>
</evidence>
<dbReference type="EC" id="2.1.1.-" evidence="21"/>
<keyword evidence="3 21" id="KW-0696">RNA-directed RNA polymerase</keyword>
<dbReference type="PIRSF" id="PIRSF000830">
    <property type="entry name" value="RNA_pol_ParamyxoV"/>
    <property type="match status" value="1"/>
</dbReference>
<comment type="catalytic activity">
    <reaction evidence="20 21">
        <text>GTP + H2O = GDP + phosphate + H(+)</text>
        <dbReference type="Rhea" id="RHEA:19669"/>
        <dbReference type="ChEBI" id="CHEBI:15377"/>
        <dbReference type="ChEBI" id="CHEBI:15378"/>
        <dbReference type="ChEBI" id="CHEBI:37565"/>
        <dbReference type="ChEBI" id="CHEBI:43474"/>
        <dbReference type="ChEBI" id="CHEBI:58189"/>
    </reaction>
</comment>
<proteinExistence type="inferred from homology"/>
<comment type="catalytic activity">
    <reaction evidence="16">
        <text>a 5'-end triphospho-adenylyl-adenylyl-cytidylyl-adenosine in mRNA + GDP + H(+) = a 5'-end (5'-triphosphoguanosine)-adenylyl-adenylyl-cytidylyl-adenosine in mRNA + diphosphate</text>
        <dbReference type="Rhea" id="RHEA:65436"/>
        <dbReference type="Rhea" id="RHEA-COMP:16797"/>
        <dbReference type="Rhea" id="RHEA-COMP:16799"/>
        <dbReference type="ChEBI" id="CHEBI:15378"/>
        <dbReference type="ChEBI" id="CHEBI:33019"/>
        <dbReference type="ChEBI" id="CHEBI:58189"/>
        <dbReference type="ChEBI" id="CHEBI:156484"/>
        <dbReference type="ChEBI" id="CHEBI:156503"/>
        <dbReference type="EC" id="2.7.7.88"/>
    </reaction>
</comment>
<dbReference type="GO" id="GO:0004482">
    <property type="term" value="F:mRNA 5'-cap (guanine-N7-)-methyltransferase activity"/>
    <property type="evidence" value="ECO:0007669"/>
    <property type="project" value="InterPro"/>
</dbReference>
<keyword evidence="9 21" id="KW-0547">Nucleotide-binding</keyword>
<evidence type="ECO:0000256" key="21">
    <source>
        <dbReference type="PIRNR" id="PIRNR000830"/>
    </source>
</evidence>
<protein>
    <recommendedName>
        <fullName evidence="21">RNA-directed RNA polymerase L</fullName>
        <shortName evidence="21">Protein L</shortName>
    </recommendedName>
    <alternativeName>
        <fullName evidence="21">Large structural protein</fullName>
    </alternativeName>
    <alternativeName>
        <fullName evidence="21">Replicase</fullName>
    </alternativeName>
    <alternativeName>
        <fullName evidence="21">Transcriptase</fullName>
    </alternativeName>
    <domain>
        <recommendedName>
            <fullName evidence="21">RNA-directed RNA polymerase</fullName>
            <ecNumber evidence="21">2.7.7.48</ecNumber>
        </recommendedName>
    </domain>
    <domain>
        <recommendedName>
            <fullName evidence="21">GTP phosphohydrolase</fullName>
            <ecNumber evidence="21">3.6.1.-</ecNumber>
        </recommendedName>
    </domain>
    <domain>
        <recommendedName>
            <fullName evidence="21">GDP polyribonucleotidyltransferase</fullName>
            <ecNumber evidence="21">2.7.7.88</ecNumber>
        </recommendedName>
        <alternativeName>
            <fullName evidence="21">PRNTase</fullName>
        </alternativeName>
    </domain>
    <domain>
        <recommendedName>
            <fullName evidence="21">mRNA (nucleoside-2'-O-)-methyltransferase</fullName>
            <shortName evidence="21">N1-2'-O-MTase</shortName>
            <ecNumber evidence="21">2.1.1.-</ecNumber>
        </recommendedName>
    </domain>
    <domain>
        <recommendedName>
            <fullName evidence="21">mRNA (guanine-N(7)-)-methyltransferase</fullName>
            <shortName evidence="21">G-N7-MTase</shortName>
        </recommendedName>
    </domain>
</protein>
<dbReference type="GO" id="GO:0030430">
    <property type="term" value="C:host cell cytoplasm"/>
    <property type="evidence" value="ECO:0007669"/>
    <property type="project" value="UniProtKB-SubCell"/>
</dbReference>
<evidence type="ECO:0000256" key="4">
    <source>
        <dbReference type="ARBA" id="ARBA00022603"/>
    </source>
</evidence>
<evidence type="ECO:0000256" key="15">
    <source>
        <dbReference type="ARBA" id="ARBA00023268"/>
    </source>
</evidence>
<keyword evidence="7 21" id="KW-0949">S-adenosyl-L-methionine</keyword>
<evidence type="ECO:0000256" key="5">
    <source>
        <dbReference type="ARBA" id="ARBA00022664"/>
    </source>
</evidence>
<dbReference type="PROSITE" id="PS50526">
    <property type="entry name" value="RDRP_SSRNA_NEG_NONSEG"/>
    <property type="match status" value="1"/>
</dbReference>
<dbReference type="EC" id="3.6.1.-" evidence="21"/>
<accession>A0A1L3KN20</accession>
<dbReference type="InterPro" id="IPR016269">
    <property type="entry name" value="RNA-dir_pol_paramyxovirus"/>
</dbReference>
<evidence type="ECO:0000256" key="9">
    <source>
        <dbReference type="ARBA" id="ARBA00022741"/>
    </source>
</evidence>
<dbReference type="InterPro" id="IPR039530">
    <property type="entry name" value="L_methyltransferase_rhabdo"/>
</dbReference>
<comment type="catalytic activity">
    <reaction evidence="18 21">
        <text>a 5'-end (5'-triphosphoguanosine)-adenylyl-adenylyl-cytidylyl-adenosine in mRNA + S-adenosyl-L-methionine = a 5'-end (5'-triphosphoguanosine)-(2'-O-methyladenylyl)-adenylyl-cytidylyl-adenosine in mRNA + S-adenosyl-L-homocysteine + H(+)</text>
        <dbReference type="Rhea" id="RHEA:65380"/>
        <dbReference type="Rhea" id="RHEA-COMP:16797"/>
        <dbReference type="Rhea" id="RHEA-COMP:16801"/>
        <dbReference type="ChEBI" id="CHEBI:15378"/>
        <dbReference type="ChEBI" id="CHEBI:57856"/>
        <dbReference type="ChEBI" id="CHEBI:59789"/>
        <dbReference type="ChEBI" id="CHEBI:156482"/>
        <dbReference type="ChEBI" id="CHEBI:156484"/>
    </reaction>
</comment>
<dbReference type="EC" id="2.7.7.48" evidence="21"/>
<dbReference type="InterPro" id="IPR026890">
    <property type="entry name" value="Mononeg_mRNAcap"/>
</dbReference>
<keyword evidence="15" id="KW-0511">Multifunctional enzyme</keyword>
<keyword evidence="4 21" id="KW-0489">Methyltransferase</keyword>
<dbReference type="Proteomes" id="UP000201180">
    <property type="component" value="Segment"/>
</dbReference>
<evidence type="ECO:0000313" key="25">
    <source>
        <dbReference type="Proteomes" id="UP000201180"/>
    </source>
</evidence>
<dbReference type="GO" id="GO:0044423">
    <property type="term" value="C:virion component"/>
    <property type="evidence" value="ECO:0007669"/>
    <property type="project" value="UniProtKB-KW"/>
</dbReference>
<comment type="catalytic activity">
    <reaction evidence="19">
        <text>a 5'-end (5'-triphosphoguanosine)-adenylyl-adenylyl-cytidylyl-adenosine in mRNA + 2 S-adenosyl-L-methionine = a 5'-end (N(7)-methyl 5'-triphosphoguanosine)-(2'-O-methyladenylyl)-adenylyl-cytidylyl-adenosine in mRNA + 2 S-adenosyl-L-homocysteine + H(+)</text>
        <dbReference type="Rhea" id="RHEA:65376"/>
        <dbReference type="Rhea" id="RHEA-COMP:16797"/>
        <dbReference type="Rhea" id="RHEA-COMP:16798"/>
        <dbReference type="ChEBI" id="CHEBI:15378"/>
        <dbReference type="ChEBI" id="CHEBI:57856"/>
        <dbReference type="ChEBI" id="CHEBI:59789"/>
        <dbReference type="ChEBI" id="CHEBI:156483"/>
        <dbReference type="ChEBI" id="CHEBI:156484"/>
        <dbReference type="EC" id="2.1.1.375"/>
    </reaction>
</comment>
<dbReference type="GO" id="GO:0003924">
    <property type="term" value="F:GTPase activity"/>
    <property type="evidence" value="ECO:0007669"/>
    <property type="project" value="RHEA"/>
</dbReference>
<evidence type="ECO:0000256" key="20">
    <source>
        <dbReference type="ARBA" id="ARBA00048548"/>
    </source>
</evidence>
<keyword evidence="11 21" id="KW-0067">ATP-binding</keyword>
<dbReference type="KEGG" id="vg:30854590"/>
<keyword evidence="5 21" id="KW-0507">mRNA processing</keyword>
<evidence type="ECO:0000259" key="23">
    <source>
        <dbReference type="PROSITE" id="PS51590"/>
    </source>
</evidence>
<dbReference type="InterPro" id="IPR014023">
    <property type="entry name" value="Mononeg_RNA_pol_cat"/>
</dbReference>
<dbReference type="RefSeq" id="YP_009337121.1">
    <property type="nucleotide sequence ID" value="NC_033027.1"/>
</dbReference>
<evidence type="ECO:0000256" key="10">
    <source>
        <dbReference type="ARBA" id="ARBA00022801"/>
    </source>
</evidence>
<dbReference type="GO" id="GO:0005524">
    <property type="term" value="F:ATP binding"/>
    <property type="evidence" value="ECO:0007669"/>
    <property type="project" value="UniProtKB-KW"/>
</dbReference>
<reference evidence="24" key="1">
    <citation type="journal article" date="2016" name="Nature">
        <title>Redefining the invertebrate RNA virosphere.</title>
        <authorList>
            <person name="Shi M."/>
            <person name="Lin X.D."/>
            <person name="Tian J.H."/>
            <person name="Chen L.J."/>
            <person name="Chen X."/>
            <person name="Li C.X."/>
            <person name="Qin X.C."/>
            <person name="Li J."/>
            <person name="Cao J.P."/>
            <person name="Eden J.S."/>
            <person name="Buchmann J."/>
            <person name="Wang W."/>
            <person name="Xu J."/>
            <person name="Holmes E.C."/>
            <person name="Zhang Y.Z."/>
        </authorList>
    </citation>
    <scope>NUCLEOTIDE SEQUENCE [LARGE SCALE GENOMIC DNA]</scope>
    <source>
        <strain evidence="24">QTM26925</strain>
    </source>
</reference>
<keyword evidence="14 21" id="KW-0506">mRNA capping</keyword>
<evidence type="ECO:0000256" key="19">
    <source>
        <dbReference type="ARBA" id="ARBA00047370"/>
    </source>
</evidence>
<evidence type="ECO:0000256" key="8">
    <source>
        <dbReference type="ARBA" id="ARBA00022695"/>
    </source>
</evidence>
<evidence type="ECO:0000256" key="1">
    <source>
        <dbReference type="ARBA" id="ARBA00003132"/>
    </source>
</evidence>
<name>A0A1L3KN20_9MONO</name>
<keyword evidence="13 21" id="KW-0693">Viral RNA replication</keyword>
<keyword evidence="12 21" id="KW-0946">Virion</keyword>
<evidence type="ECO:0000313" key="24">
    <source>
        <dbReference type="EMBL" id="APG78729.1"/>
    </source>
</evidence>
<evidence type="ECO:0000256" key="12">
    <source>
        <dbReference type="ARBA" id="ARBA00022844"/>
    </source>
</evidence>
<dbReference type="Pfam" id="PF14318">
    <property type="entry name" value="Mononeg_mRNAcap"/>
    <property type="match status" value="1"/>
</dbReference>
<dbReference type="Pfam" id="PF00946">
    <property type="entry name" value="Mononeg_RNA_pol"/>
    <property type="match status" value="1"/>
</dbReference>
<evidence type="ECO:0000256" key="7">
    <source>
        <dbReference type="ARBA" id="ARBA00022691"/>
    </source>
</evidence>
<dbReference type="EMBL" id="KX884428">
    <property type="protein sequence ID" value="APG78729.1"/>
    <property type="molecule type" value="Genomic_RNA"/>
</dbReference>
<sequence>MVFLEKPARVRMTNHIEGHLALPIVNTECEMLLSCQSFKCRKHKLLKQVIIQKEKTYGKKIQSIYKSECSPWICLGKTIEKTEVSEVNNKLSTISDVASKILATYIEMTLGVKVDHRKIPKIPVNSELLSLYKKKLQSEKIKEEICYRSIRRGCLIEYNNLLEVEPDIFIHRCEEHNNITLGPTTLLLGKLDLYPTIFNQQLIWTLCDQDELFNEYQIHDYGSRLRQILNKLQYAMGEDFFTVCATVEPLIKGNILARKDDLGFTTLKAECEKKILGFSTDSVGETRYDKRSLPNSGLLQGLISLANEIGENCPLIGFELCGMIKSFGHPVVDDEESLKSLRENACKETEVDKEYAQEIAGTVKQLFMKNYYLKHNHYPKLSTTSQKIKRMVAKNKWDSSMDNLPPQEFNKVTFQKIFDYDYTPDTFQLIKDTAQAPDFENWTSQYDACGFWYQYGIDEYIPPIEHSQRRVVMRYMEGTEKELEQIITDMDNGNYNLARDGIIMLCLKEREMKRIGRMFCKQTYSRRLAQTSMEKNINEKVFKYFPEQTMSQSELDLTKRHASLMKLNYQLAQIVNLDLKKWNLCFRFLLVYFVGAFLDELFGFKSLYALCHLFFTCCFFLTNNRLCPPIKGLDGKPKEGKFCHKNHKGGCEGMHQKLWTLITIGAIQNTAKSCNILVHIMGQGDNIVVILLFKPQQKDKQNELRDMFLKRLKENLAKVNLELKMEETWYSKRVLEYGKRIWYNSKETTNLTKKSRIIPFVNDGFNSHVTNIDTIATGTEALAKGDYTPMRAYTVYVSELLTYLERAKIISLTPKNKNELTAIFFVPKHFGGINISSFFNHMMRGINDQLTMWLYIIRYLKETDNQLYDLVIRKLTTVSNSQRNYLALLEDPFCLNGPSPPSITGQVRSLVKDYIKTVASNPELTQLHAIKNVNAENSIIYDMIHMEPYVPELAAELFSLSLVGYLSKLANRFTSISTLNRVTQNSNSEIINFIDATRENNEQVVEHYRQRFKSRDIKDDLDNVFNEGYCDTQIAKLYRKLHWDLELKHDTKPFFLHQFNIQDYDLVSDDDVPYTIIVSLSKDLANSKNAYHLGEGKFTPYLGSVTQQKTINPHIKMISDNPMIHYIEKLYLYYTWMKLYKCESVADYISKLIKEKLPLIPDENIRANIQEWAPRITGGNPAHRLHSIYAKVGCYINYLFTPTSHISYCTNHLKDLSPKGEDFNIQFQQIFIGFQGSIILHTRFFESRPQSMACTISCRECFEDVSDFKVELPSSTYFDQDLQATLPLLYEIEERQEQKNWLSVRMQLGIYLGVLGGHSYDHDNLAEKTYSYLRRVDYIAEFRSIKFQDYILGLIIQSATLIKNAFDESDYCHLGTPRRGFYTLANLLLTSDRMSEFVRWGDYQASHHSGLLSVDKASIVIHDIVCRYIRKNKATLLKRLFAVKYQDETAAQVYHKLIFYFVSSQKWKELSLIKDKYRTLQQSGLGRGFYITYILVQNSVNGGPSSESEFLLNNPVIRMIARQNDLFGPFIPNDYFDSQQVFNYEIFNPGLYYDTMTSHNVGEPIHCKNIHHLCRNYFSVSSAMSKIIGLINTLDLHLLNPNYVYSLCEGSGSILLLMSHLYPNSLLIFNTLNSDTIDIKHHPGLVEPTAVMAHSCSIEKRIVNVYKLTLGSSDVMTQEFVNKILTNLNKFEGSILTMDPESPNGGSNIEFFEVYHQVYINYFDDKGFQLTKMFYEKYLDKTDIFDKLDNYITLYYIFKPPSSHPNNAEFYLVNSKNPHVSAKIKELKTDTEKCKNYFRKDTQLKTGNFEFFINQCISYRKLHNYKSCLFGRGLSETFDVSACSSVCKKLLKVLLNKYSCCIKELKSFEITRHKQQLIRYNALIVNLKQLVNLLTIEYLLMESRTVIDQVKLAIRIIDKMSEWSYHIQDNWKDVDFFKEKNTIFDYDKNLFKRLKGKCSCGQGLSSRSLRFRLDLSEEVDQHKDLQLLNNVINFFRS</sequence>
<dbReference type="GO" id="GO:0003968">
    <property type="term" value="F:RNA-directed RNA polymerase activity"/>
    <property type="evidence" value="ECO:0007669"/>
    <property type="project" value="UniProtKB-KW"/>
</dbReference>
<evidence type="ECO:0000256" key="14">
    <source>
        <dbReference type="ARBA" id="ARBA00023042"/>
    </source>
</evidence>
<evidence type="ECO:0000256" key="13">
    <source>
        <dbReference type="ARBA" id="ARBA00022953"/>
    </source>
</evidence>
<dbReference type="PROSITE" id="PS51590">
    <property type="entry name" value="SAM_MT_MNV_L"/>
    <property type="match status" value="1"/>
</dbReference>
<keyword evidence="10" id="KW-0378">Hydrolase</keyword>
<organism evidence="24">
    <name type="scientific">Hubei rhabdo-like virus 7</name>
    <dbReference type="NCBI Taxonomy" id="1923191"/>
    <lineage>
        <taxon>Viruses</taxon>
        <taxon>Riboviria</taxon>
        <taxon>Orthornavirae</taxon>
        <taxon>Negarnaviricota</taxon>
        <taxon>Haploviricotina</taxon>
        <taxon>Monjiviricetes</taxon>
        <taxon>Mononegavirales</taxon>
        <taxon>Xinmoviridae</taxon>
        <taxon>Draselvirus</taxon>
        <taxon>Draselvirus dentati</taxon>
    </lineage>
</organism>
<comment type="similarity">
    <text evidence="2 21">Belongs to the paramyxovirus L protein family.</text>
</comment>
<dbReference type="Pfam" id="PF14314">
    <property type="entry name" value="Methyltrans_Mon_2nd"/>
    <property type="match status" value="1"/>
</dbReference>
<comment type="function">
    <text evidence="21">RNA-directed RNA polymerase that catalyzes the transcription of viral mRNAs, their capping and polyadenylation. The template is composed of the viral RNA tightly encapsidated by the nucleoprotein (N). The viral polymerase binds to the genomic RNA at the 3' leader promoter, and transcribes subsequently all viral mRNAs with a decreasing efficiency. The first gene is the most transcribed, and the last the least transcribed. The viral phosphoprotein acts as a processivity factor. Capping is concomitant with initiation of mRNA transcription. Indeed, a GDP polyribonucleotidyl transferase (PRNTase) adds the cap structure when the nascent RNA chain length has reached few nucleotides. Ribose 2'-O methylation of viral mRNA cap precedes and facilitates subsequent guanine-N-7 methylation, both activities being carried by the viral polymerase. Polyadenylation of mRNAs occur by a stuttering mechanism at a slipery stop site present at the end viral genes. After finishing transcription of a mRNA, the polymerase can resume transcription of the downstream gene.</text>
</comment>
<evidence type="ECO:0000256" key="3">
    <source>
        <dbReference type="ARBA" id="ARBA00022484"/>
    </source>
</evidence>
<evidence type="ECO:0000256" key="2">
    <source>
        <dbReference type="ARBA" id="ARBA00007934"/>
    </source>
</evidence>
<evidence type="ECO:0000256" key="18">
    <source>
        <dbReference type="ARBA" id="ARBA00047332"/>
    </source>
</evidence>
<keyword evidence="21" id="KW-1035">Host cytoplasm</keyword>
<keyword evidence="6 21" id="KW-0808">Transferase</keyword>
<comment type="subcellular location">
    <subcellularLocation>
        <location evidence="21">Virion</location>
    </subcellularLocation>
    <subcellularLocation>
        <location evidence="21">Host cytoplasm</location>
    </subcellularLocation>
</comment>
<dbReference type="GeneID" id="30854590"/>
<evidence type="ECO:0000256" key="6">
    <source>
        <dbReference type="ARBA" id="ARBA00022679"/>
    </source>
</evidence>
<dbReference type="EC" id="2.7.7.88" evidence="21"/>